<gene>
    <name evidence="1" type="ORF">SPSK_09895</name>
</gene>
<dbReference type="Proteomes" id="UP000033710">
    <property type="component" value="Unassembled WGS sequence"/>
</dbReference>
<dbReference type="RefSeq" id="XP_016587775.1">
    <property type="nucleotide sequence ID" value="XM_016736462.1"/>
</dbReference>
<sequence>MTLPATHAVVVVAVAVAVGGGVTVAVSVVVSVASVGPTYPSPPSVGSGVKNGNEKSLVSGGGGFGSVTVSVTCHVAVDLACSVVLLPLELVRRCSIVPVDTIVSVMVAGYAVTGPGMYVVSLRVVIMEMRDSSVPGGCEMAVTVVVRNWVDVEGNPVVVALTLATPPLPAVPLMPAEDVALGSK</sequence>
<reference evidence="1 2" key="2">
    <citation type="journal article" date="2015" name="Eukaryot. Cell">
        <title>Asexual propagation of a virulent clone complex in a human and feline outbreak of sporotrichosis.</title>
        <authorList>
            <person name="Teixeira Mde M."/>
            <person name="Rodrigues A.M."/>
            <person name="Tsui C.K."/>
            <person name="de Almeida L.G."/>
            <person name="Van Diepeningen A.D."/>
            <person name="van den Ende B.G."/>
            <person name="Fernandes G.F."/>
            <person name="Kano R."/>
            <person name="Hamelin R.C."/>
            <person name="Lopes-Bezerra L.M."/>
            <person name="Vasconcelos A.T."/>
            <person name="de Hoog S."/>
            <person name="de Camargo Z.P."/>
            <person name="Felipe M.S."/>
        </authorList>
    </citation>
    <scope>NUCLEOTIDE SEQUENCE [LARGE SCALE GENOMIC DNA]</scope>
    <source>
        <strain evidence="1 2">1099-18</strain>
    </source>
</reference>
<reference evidence="1 2" key="1">
    <citation type="journal article" date="2014" name="BMC Genomics">
        <title>Comparative genomics of the major fungal agents of human and animal Sporotrichosis: Sporothrix schenckii and Sporothrix brasiliensis.</title>
        <authorList>
            <person name="Teixeira M.M."/>
            <person name="de Almeida L.G."/>
            <person name="Kubitschek-Barreira P."/>
            <person name="Alves F.L."/>
            <person name="Kioshima E.S."/>
            <person name="Abadio A.K."/>
            <person name="Fernandes L."/>
            <person name="Derengowski L.S."/>
            <person name="Ferreira K.S."/>
            <person name="Souza R.C."/>
            <person name="Ruiz J.C."/>
            <person name="de Andrade N.C."/>
            <person name="Paes H.C."/>
            <person name="Nicola A.M."/>
            <person name="Albuquerque P."/>
            <person name="Gerber A.L."/>
            <person name="Martins V.P."/>
            <person name="Peconick L.D."/>
            <person name="Neto A.V."/>
            <person name="Chaucanez C.B."/>
            <person name="Silva P.A."/>
            <person name="Cunha O.L."/>
            <person name="de Oliveira F.F."/>
            <person name="dos Santos T.C."/>
            <person name="Barros A.L."/>
            <person name="Soares M.A."/>
            <person name="de Oliveira L.M."/>
            <person name="Marini M.M."/>
            <person name="Villalobos-Duno H."/>
            <person name="Cunha M.M."/>
            <person name="de Hoog S."/>
            <person name="da Silveira J.F."/>
            <person name="Henrissat B."/>
            <person name="Nino-Vega G.A."/>
            <person name="Cisalpino P.S."/>
            <person name="Mora-Montes H.M."/>
            <person name="Almeida S.R."/>
            <person name="Stajich J.E."/>
            <person name="Lopes-Bezerra L.M."/>
            <person name="Vasconcelos A.T."/>
            <person name="Felipe M.S."/>
        </authorList>
    </citation>
    <scope>NUCLEOTIDE SEQUENCE [LARGE SCALE GENOMIC DNA]</scope>
    <source>
        <strain evidence="1 2">1099-18</strain>
    </source>
</reference>
<proteinExistence type="predicted"/>
<protein>
    <submittedName>
        <fullName evidence="1">Uncharacterized protein</fullName>
    </submittedName>
</protein>
<dbReference type="AlphaFoldDB" id="A0A0F2M7Q0"/>
<comment type="caution">
    <text evidence="1">The sequence shown here is derived from an EMBL/GenBank/DDBJ whole genome shotgun (WGS) entry which is preliminary data.</text>
</comment>
<accession>A0A0F2M7Q0</accession>
<evidence type="ECO:0000313" key="2">
    <source>
        <dbReference type="Proteomes" id="UP000033710"/>
    </source>
</evidence>
<organism evidence="1 2">
    <name type="scientific">Sporothrix schenckii 1099-18</name>
    <dbReference type="NCBI Taxonomy" id="1397361"/>
    <lineage>
        <taxon>Eukaryota</taxon>
        <taxon>Fungi</taxon>
        <taxon>Dikarya</taxon>
        <taxon>Ascomycota</taxon>
        <taxon>Pezizomycotina</taxon>
        <taxon>Sordariomycetes</taxon>
        <taxon>Sordariomycetidae</taxon>
        <taxon>Ophiostomatales</taxon>
        <taxon>Ophiostomataceae</taxon>
        <taxon>Sporothrix</taxon>
    </lineage>
</organism>
<name>A0A0F2M7Q0_SPOSC</name>
<dbReference type="KEGG" id="ssck:SPSK_09895"/>
<dbReference type="VEuPathDB" id="FungiDB:SPSK_09895"/>
<dbReference type="EMBL" id="AXCR01000007">
    <property type="protein sequence ID" value="KJR85099.1"/>
    <property type="molecule type" value="Genomic_DNA"/>
</dbReference>
<dbReference type="GeneID" id="27671739"/>
<evidence type="ECO:0000313" key="1">
    <source>
        <dbReference type="EMBL" id="KJR85099.1"/>
    </source>
</evidence>